<comment type="similarity">
    <text evidence="3 12">Belongs to the COX11/CtaG family.</text>
</comment>
<dbReference type="PANTHER" id="PTHR21320">
    <property type="entry name" value="CYTOCHROME C OXIDASE ASSEMBLY PROTEIN COX11-RELATED"/>
    <property type="match status" value="1"/>
</dbReference>
<sequence>MNPTSKTALQLGGVVVLMASLSFAAVPFYDWFCRVTGFGGTTNQASSAPAQVLDRVMKVRFDAGVASDMPWKFRPLQREMEIRIGETGLAFYEAHNPTDRPVAGTASFNVAPFSAGSFFTKIDCFCFSQQTLQPGETVQMPVTFFIDPELVNDREAKFVRELTLSYTFHTTDLPAEQAALAPPVTGTVAN</sequence>
<evidence type="ECO:0000256" key="10">
    <source>
        <dbReference type="ARBA" id="ARBA00023008"/>
    </source>
</evidence>
<dbReference type="Pfam" id="PF04442">
    <property type="entry name" value="CtaG_Cox11"/>
    <property type="match status" value="1"/>
</dbReference>
<feature type="topological domain" description="Periplasmic" evidence="12">
    <location>
        <begin position="26"/>
        <end position="190"/>
    </location>
</feature>
<dbReference type="FunFam" id="2.60.370.10:FF:000001">
    <property type="entry name" value="COX11 cytochrome c oxidase assembly homolog"/>
    <property type="match status" value="1"/>
</dbReference>
<dbReference type="InterPro" id="IPR007533">
    <property type="entry name" value="Cyt_c_oxidase_assmbl_CtaG"/>
</dbReference>
<keyword evidence="9 12" id="KW-1133">Transmembrane helix</keyword>
<reference evidence="13 14" key="1">
    <citation type="submission" date="2018-11" db="EMBL/GenBank/DDBJ databases">
        <title>Gemmobacter sp. nov., YIM 102744-1 draft genome.</title>
        <authorList>
            <person name="Li G."/>
            <person name="Jiang Y."/>
        </authorList>
    </citation>
    <scope>NUCLEOTIDE SEQUENCE [LARGE SCALE GENOMIC DNA]</scope>
    <source>
        <strain evidence="13 14">YIM 102744-1</strain>
    </source>
</reference>
<evidence type="ECO:0000256" key="9">
    <source>
        <dbReference type="ARBA" id="ARBA00022989"/>
    </source>
</evidence>
<evidence type="ECO:0000256" key="11">
    <source>
        <dbReference type="ARBA" id="ARBA00023136"/>
    </source>
</evidence>
<dbReference type="PIRSF" id="PIRSF005413">
    <property type="entry name" value="COX11"/>
    <property type="match status" value="1"/>
</dbReference>
<evidence type="ECO:0000256" key="5">
    <source>
        <dbReference type="ARBA" id="ARBA00022475"/>
    </source>
</evidence>
<protein>
    <recommendedName>
        <fullName evidence="4 12">Cytochrome c oxidase assembly protein CtaG</fullName>
    </recommendedName>
</protein>
<comment type="caution">
    <text evidence="13">The sequence shown here is derived from an EMBL/GenBank/DDBJ whole genome shotgun (WGS) entry which is preliminary data.</text>
</comment>
<keyword evidence="6 12" id="KW-0997">Cell inner membrane</keyword>
<dbReference type="AlphaFoldDB" id="A0A3P3DTJ3"/>
<keyword evidence="14" id="KW-1185">Reference proteome</keyword>
<evidence type="ECO:0000313" key="14">
    <source>
        <dbReference type="Proteomes" id="UP000282125"/>
    </source>
</evidence>
<dbReference type="NCBIfam" id="NF003465">
    <property type="entry name" value="PRK05089.1"/>
    <property type="match status" value="1"/>
</dbReference>
<keyword evidence="10 12" id="KW-0186">Copper</keyword>
<dbReference type="Gene3D" id="2.60.370.10">
    <property type="entry name" value="Ctag/Cox11"/>
    <property type="match status" value="1"/>
</dbReference>
<dbReference type="EMBL" id="RRAZ01000005">
    <property type="protein sequence ID" value="RRH76862.1"/>
    <property type="molecule type" value="Genomic_DNA"/>
</dbReference>
<dbReference type="Proteomes" id="UP000282125">
    <property type="component" value="Unassembled WGS sequence"/>
</dbReference>
<dbReference type="GO" id="GO:0005886">
    <property type="term" value="C:plasma membrane"/>
    <property type="evidence" value="ECO:0007669"/>
    <property type="project" value="UniProtKB-SubCell"/>
</dbReference>
<feature type="topological domain" description="Cytoplasmic" evidence="12">
    <location>
        <begin position="1"/>
        <end position="6"/>
    </location>
</feature>
<evidence type="ECO:0000256" key="6">
    <source>
        <dbReference type="ARBA" id="ARBA00022519"/>
    </source>
</evidence>
<comment type="function">
    <text evidence="1 12">Exerts its effect at some terminal stage of cytochrome c oxidase synthesis, probably by being involved in the insertion of the copper B into subunit I.</text>
</comment>
<keyword evidence="7 12" id="KW-0812">Transmembrane</keyword>
<dbReference type="GO" id="GO:0005507">
    <property type="term" value="F:copper ion binding"/>
    <property type="evidence" value="ECO:0007669"/>
    <property type="project" value="InterPro"/>
</dbReference>
<dbReference type="SUPFAM" id="SSF110111">
    <property type="entry name" value="Ctag/Cox11"/>
    <property type="match status" value="1"/>
</dbReference>
<dbReference type="GO" id="GO:0008535">
    <property type="term" value="P:respiratory chain complex IV assembly"/>
    <property type="evidence" value="ECO:0007669"/>
    <property type="project" value="UniProtKB-UniRule"/>
</dbReference>
<evidence type="ECO:0000313" key="13">
    <source>
        <dbReference type="EMBL" id="RRH76862.1"/>
    </source>
</evidence>
<accession>A0A3P3DTJ3</accession>
<keyword evidence="11 12" id="KW-0472">Membrane</keyword>
<keyword evidence="5 12" id="KW-1003">Cell membrane</keyword>
<comment type="subcellular location">
    <subcellularLocation>
        <location evidence="2 12">Cell inner membrane</location>
        <topology evidence="2 12">Single-pass type II membrane protein</topology>
        <orientation evidence="2 12">Periplasmic side</orientation>
    </subcellularLocation>
</comment>
<gene>
    <name evidence="12" type="primary">ctaG</name>
    <name evidence="13" type="ORF">EG244_04440</name>
</gene>
<evidence type="ECO:0000256" key="2">
    <source>
        <dbReference type="ARBA" id="ARBA00004382"/>
    </source>
</evidence>
<dbReference type="HAMAP" id="MF_00155">
    <property type="entry name" value="CtaG"/>
    <property type="match status" value="1"/>
</dbReference>
<proteinExistence type="inferred from homology"/>
<dbReference type="PANTHER" id="PTHR21320:SF3">
    <property type="entry name" value="CYTOCHROME C OXIDASE ASSEMBLY PROTEIN COX11, MITOCHONDRIAL-RELATED"/>
    <property type="match status" value="1"/>
</dbReference>
<evidence type="ECO:0000256" key="4">
    <source>
        <dbReference type="ARBA" id="ARBA00015384"/>
    </source>
</evidence>
<organism evidence="13 14">
    <name type="scientific">Falsigemmobacter faecalis</name>
    <dbReference type="NCBI Taxonomy" id="2488730"/>
    <lineage>
        <taxon>Bacteria</taxon>
        <taxon>Pseudomonadati</taxon>
        <taxon>Pseudomonadota</taxon>
        <taxon>Alphaproteobacteria</taxon>
        <taxon>Rhodobacterales</taxon>
        <taxon>Paracoccaceae</taxon>
        <taxon>Falsigemmobacter</taxon>
    </lineage>
</organism>
<evidence type="ECO:0000256" key="3">
    <source>
        <dbReference type="ARBA" id="ARBA00009620"/>
    </source>
</evidence>
<evidence type="ECO:0000256" key="1">
    <source>
        <dbReference type="ARBA" id="ARBA00004007"/>
    </source>
</evidence>
<evidence type="ECO:0000256" key="7">
    <source>
        <dbReference type="ARBA" id="ARBA00022692"/>
    </source>
</evidence>
<name>A0A3P3DTJ3_9RHOB</name>
<keyword evidence="8 12" id="KW-0735">Signal-anchor</keyword>
<dbReference type="OrthoDB" id="9804841at2"/>
<dbReference type="RefSeq" id="WP_124963807.1">
    <property type="nucleotide sequence ID" value="NZ_RRAZ01000005.1"/>
</dbReference>
<evidence type="ECO:0000256" key="12">
    <source>
        <dbReference type="HAMAP-Rule" id="MF_00155"/>
    </source>
</evidence>
<dbReference type="InterPro" id="IPR023471">
    <property type="entry name" value="CtaG/Cox11_dom_sf"/>
</dbReference>
<evidence type="ECO:0000256" key="8">
    <source>
        <dbReference type="ARBA" id="ARBA00022968"/>
    </source>
</evidence>